<dbReference type="Proteomes" id="UP000032289">
    <property type="component" value="Unassembled WGS sequence"/>
</dbReference>
<dbReference type="GO" id="GO:0034257">
    <property type="term" value="F:nicotinamide riboside transmembrane transporter activity"/>
    <property type="evidence" value="ECO:0007669"/>
    <property type="project" value="InterPro"/>
</dbReference>
<comment type="caution">
    <text evidence="6">The sequence shown here is derived from an EMBL/GenBank/DDBJ whole genome shotgun (WGS) entry which is preliminary data.</text>
</comment>
<dbReference type="Pfam" id="PF04973">
    <property type="entry name" value="NMN_transporter"/>
    <property type="match status" value="1"/>
</dbReference>
<evidence type="ECO:0000256" key="1">
    <source>
        <dbReference type="ARBA" id="ARBA00004141"/>
    </source>
</evidence>
<feature type="transmembrane region" description="Helical" evidence="5">
    <location>
        <begin position="12"/>
        <end position="29"/>
    </location>
</feature>
<keyword evidence="4 5" id="KW-0472">Membrane</keyword>
<keyword evidence="3 5" id="KW-1133">Transmembrane helix</keyword>
<evidence type="ECO:0000256" key="4">
    <source>
        <dbReference type="ARBA" id="ARBA00023136"/>
    </source>
</evidence>
<dbReference type="InterPro" id="IPR006419">
    <property type="entry name" value="NMN_transpt_PnuC"/>
</dbReference>
<gene>
    <name evidence="6" type="ORF">ab3b_01145</name>
</gene>
<dbReference type="EMBL" id="JWHT01000028">
    <property type="protein sequence ID" value="KIU24435.1"/>
    <property type="molecule type" value="Genomic_DNA"/>
</dbReference>
<evidence type="ECO:0000313" key="6">
    <source>
        <dbReference type="EMBL" id="KIU24435.1"/>
    </source>
</evidence>
<dbReference type="AlphaFoldDB" id="A0A0D1LX23"/>
<name>A0A0D1LX23_9LACO</name>
<accession>A0A0D1LX23</accession>
<evidence type="ECO:0000256" key="2">
    <source>
        <dbReference type="ARBA" id="ARBA00022692"/>
    </source>
</evidence>
<evidence type="ECO:0000256" key="5">
    <source>
        <dbReference type="SAM" id="Phobius"/>
    </source>
</evidence>
<dbReference type="PATRIC" id="fig|137591.24.peg.1120"/>
<organism evidence="6 7">
    <name type="scientific">Weissella cibaria</name>
    <dbReference type="NCBI Taxonomy" id="137591"/>
    <lineage>
        <taxon>Bacteria</taxon>
        <taxon>Bacillati</taxon>
        <taxon>Bacillota</taxon>
        <taxon>Bacilli</taxon>
        <taxon>Lactobacillales</taxon>
        <taxon>Lactobacillaceae</taxon>
        <taxon>Weissella</taxon>
    </lineage>
</organism>
<reference evidence="6 7" key="1">
    <citation type="journal article" date="2015" name="Microbiology (Mosc.)">
        <title>Genomics of the Weissella cibaria species with an examination of its metabolic traits.</title>
        <authorList>
            <person name="Lynch K.M."/>
            <person name="Lucid A."/>
            <person name="Arendt E.K."/>
            <person name="Sleator R.D."/>
            <person name="Lucey B."/>
            <person name="Coffey A."/>
        </authorList>
    </citation>
    <scope>NUCLEOTIDE SEQUENCE [LARGE SCALE GENOMIC DNA]</scope>
    <source>
        <strain evidence="6 7">AB3b</strain>
    </source>
</reference>
<feature type="transmembrane region" description="Helical" evidence="5">
    <location>
        <begin position="41"/>
        <end position="61"/>
    </location>
</feature>
<comment type="subcellular location">
    <subcellularLocation>
        <location evidence="1">Membrane</location>
        <topology evidence="1">Multi-pass membrane protein</topology>
    </subcellularLocation>
</comment>
<sequence length="67" mass="7643">MLAQILATYGYLSQWVVWLLVDAVGLLLWWNQIQAGGSGALGMFVLMIVKTFNAFYGMYLWSKTTEY</sequence>
<dbReference type="GO" id="GO:0016020">
    <property type="term" value="C:membrane"/>
    <property type="evidence" value="ECO:0007669"/>
    <property type="project" value="UniProtKB-SubCell"/>
</dbReference>
<protein>
    <submittedName>
        <fullName evidence="6">Nicotinamide mononucleotide transporter PnuC</fullName>
    </submittedName>
</protein>
<evidence type="ECO:0000256" key="3">
    <source>
        <dbReference type="ARBA" id="ARBA00022989"/>
    </source>
</evidence>
<keyword evidence="2 5" id="KW-0812">Transmembrane</keyword>
<proteinExistence type="predicted"/>
<evidence type="ECO:0000313" key="7">
    <source>
        <dbReference type="Proteomes" id="UP000032289"/>
    </source>
</evidence>